<name>A0ABN1ZPE6_9ACTN</name>
<dbReference type="CDD" id="cd16147">
    <property type="entry name" value="G6S"/>
    <property type="match status" value="1"/>
</dbReference>
<dbReference type="InterPro" id="IPR024607">
    <property type="entry name" value="Sulfatase_CS"/>
</dbReference>
<reference evidence="8 9" key="1">
    <citation type="journal article" date="2019" name="Int. J. Syst. Evol. Microbiol.">
        <title>The Global Catalogue of Microorganisms (GCM) 10K type strain sequencing project: providing services to taxonomists for standard genome sequencing and annotation.</title>
        <authorList>
            <consortium name="The Broad Institute Genomics Platform"/>
            <consortium name="The Broad Institute Genome Sequencing Center for Infectious Disease"/>
            <person name="Wu L."/>
            <person name="Ma J."/>
        </authorList>
    </citation>
    <scope>NUCLEOTIDE SEQUENCE [LARGE SCALE GENOMIC DNA]</scope>
    <source>
        <strain evidence="8 9">JCM 14942</strain>
    </source>
</reference>
<feature type="domain" description="Sulfatase N-terminal" evidence="7">
    <location>
        <begin position="74"/>
        <end position="410"/>
    </location>
</feature>
<evidence type="ECO:0000313" key="9">
    <source>
        <dbReference type="Proteomes" id="UP001500842"/>
    </source>
</evidence>
<accession>A0ABN1ZPE6</accession>
<evidence type="ECO:0000313" key="8">
    <source>
        <dbReference type="EMBL" id="GAA1501767.1"/>
    </source>
</evidence>
<feature type="region of interest" description="Disordered" evidence="5">
    <location>
        <begin position="43"/>
        <end position="72"/>
    </location>
</feature>
<gene>
    <name evidence="8" type="ORF">GCM10009788_00690</name>
</gene>
<evidence type="ECO:0000256" key="1">
    <source>
        <dbReference type="ARBA" id="ARBA00008779"/>
    </source>
</evidence>
<dbReference type="EMBL" id="BAAAOR010000002">
    <property type="protein sequence ID" value="GAA1501767.1"/>
    <property type="molecule type" value="Genomic_DNA"/>
</dbReference>
<keyword evidence="9" id="KW-1185">Reference proteome</keyword>
<protein>
    <submittedName>
        <fullName evidence="8">Sulfatase</fullName>
    </submittedName>
</protein>
<dbReference type="Gene3D" id="3.40.720.10">
    <property type="entry name" value="Alkaline Phosphatase, subunit A"/>
    <property type="match status" value="1"/>
</dbReference>
<evidence type="ECO:0000259" key="7">
    <source>
        <dbReference type="Pfam" id="PF00884"/>
    </source>
</evidence>
<evidence type="ECO:0000256" key="6">
    <source>
        <dbReference type="SAM" id="SignalP"/>
    </source>
</evidence>
<evidence type="ECO:0000256" key="4">
    <source>
        <dbReference type="ARBA" id="ARBA00023180"/>
    </source>
</evidence>
<keyword evidence="4" id="KW-0325">Glycoprotein</keyword>
<keyword evidence="2 6" id="KW-0732">Signal</keyword>
<dbReference type="PANTHER" id="PTHR43108">
    <property type="entry name" value="N-ACETYLGLUCOSAMINE-6-SULFATASE FAMILY MEMBER"/>
    <property type="match status" value="1"/>
</dbReference>
<feature type="region of interest" description="Disordered" evidence="5">
    <location>
        <begin position="252"/>
        <end position="319"/>
    </location>
</feature>
<feature type="chain" id="PRO_5045625920" evidence="6">
    <location>
        <begin position="22"/>
        <end position="517"/>
    </location>
</feature>
<feature type="signal peptide" evidence="6">
    <location>
        <begin position="1"/>
        <end position="21"/>
    </location>
</feature>
<evidence type="ECO:0000256" key="2">
    <source>
        <dbReference type="ARBA" id="ARBA00022729"/>
    </source>
</evidence>
<dbReference type="PROSITE" id="PS00149">
    <property type="entry name" value="SULFATASE_2"/>
    <property type="match status" value="1"/>
</dbReference>
<dbReference type="SUPFAM" id="SSF53649">
    <property type="entry name" value="Alkaline phosphatase-like"/>
    <property type="match status" value="1"/>
</dbReference>
<sequence>MTRPGRLRLATAAVLSASVLAACTGGGGGGAEEKRPAVKYQPPGEQAEVAAPTEQDTVLGPEATPVPITSPEQPNLLMITMDDAALKDMQFMPHLQELIADQGVTIANGLAPTPICVPARASLLTGQYANNHGAVTISGEGGGYHAFDDEDTLPVSLQKAGYDTMMVGKYLNGYTKSEVHHEPPGWTVWRPTVDFATYNFEHPQLLVDGRIKDYDTYSTTLLSDQSNGLIEDRADSDDPWYLWVNYVAPHHGSPHEDDDPEGISTTVPDKQDKDTFSDLELDTTPEMFEEDPSDKALVRAARQKSSPERRAGLREARQQRVESLQAVDRAIARTVDTLRETGQLDDTYVVVTSDNGFTVGEHNLNGKLWYFRDSIGIPMFIRGPGLPAGITTQAPVTNADWAPTFAALAGTTLDRDADGVDVMPWLDSDATRRVIPVAGWPVKGGLEPLYTGVIVGPWTYVRGRKGRGEIYYAKSDPYQLYNIYRDPRFKSVRKELRRLWAETRDCAGASCPRTFMQ</sequence>
<proteinExistence type="inferred from homology"/>
<comment type="similarity">
    <text evidence="1">Belongs to the sulfatase family.</text>
</comment>
<comment type="caution">
    <text evidence="8">The sequence shown here is derived from an EMBL/GenBank/DDBJ whole genome shotgun (WGS) entry which is preliminary data.</text>
</comment>
<dbReference type="PROSITE" id="PS51257">
    <property type="entry name" value="PROKAR_LIPOPROTEIN"/>
    <property type="match status" value="1"/>
</dbReference>
<evidence type="ECO:0000256" key="5">
    <source>
        <dbReference type="SAM" id="MobiDB-lite"/>
    </source>
</evidence>
<dbReference type="Proteomes" id="UP001500842">
    <property type="component" value="Unassembled WGS sequence"/>
</dbReference>
<dbReference type="PANTHER" id="PTHR43108:SF8">
    <property type="entry name" value="SD21168P"/>
    <property type="match status" value="1"/>
</dbReference>
<evidence type="ECO:0000256" key="3">
    <source>
        <dbReference type="ARBA" id="ARBA00022801"/>
    </source>
</evidence>
<organism evidence="8 9">
    <name type="scientific">Nocardioides humi</name>
    <dbReference type="NCBI Taxonomy" id="449461"/>
    <lineage>
        <taxon>Bacteria</taxon>
        <taxon>Bacillati</taxon>
        <taxon>Actinomycetota</taxon>
        <taxon>Actinomycetes</taxon>
        <taxon>Propionibacteriales</taxon>
        <taxon>Nocardioidaceae</taxon>
        <taxon>Nocardioides</taxon>
    </lineage>
</organism>
<feature type="compositionally biased region" description="Acidic residues" evidence="5">
    <location>
        <begin position="277"/>
        <end position="292"/>
    </location>
</feature>
<dbReference type="RefSeq" id="WP_141003505.1">
    <property type="nucleotide sequence ID" value="NZ_BAAAOR010000002.1"/>
</dbReference>
<dbReference type="InterPro" id="IPR017850">
    <property type="entry name" value="Alkaline_phosphatase_core_sf"/>
</dbReference>
<keyword evidence="3" id="KW-0378">Hydrolase</keyword>
<dbReference type="InterPro" id="IPR000917">
    <property type="entry name" value="Sulfatase_N"/>
</dbReference>
<feature type="compositionally biased region" description="Basic and acidic residues" evidence="5">
    <location>
        <begin position="305"/>
        <end position="319"/>
    </location>
</feature>
<dbReference type="Pfam" id="PF00884">
    <property type="entry name" value="Sulfatase"/>
    <property type="match status" value="1"/>
</dbReference>